<organism evidence="7 8">
    <name type="scientific">Gimesia aquarii</name>
    <dbReference type="NCBI Taxonomy" id="2527964"/>
    <lineage>
        <taxon>Bacteria</taxon>
        <taxon>Pseudomonadati</taxon>
        <taxon>Planctomycetota</taxon>
        <taxon>Planctomycetia</taxon>
        <taxon>Planctomycetales</taxon>
        <taxon>Planctomycetaceae</taxon>
        <taxon>Gimesia</taxon>
    </lineage>
</organism>
<evidence type="ECO:0000259" key="6">
    <source>
        <dbReference type="Pfam" id="PF04932"/>
    </source>
</evidence>
<dbReference type="PANTHER" id="PTHR37422">
    <property type="entry name" value="TEICHURONIC ACID BIOSYNTHESIS PROTEIN TUAE"/>
    <property type="match status" value="1"/>
</dbReference>
<feature type="transmembrane region" description="Helical" evidence="5">
    <location>
        <begin position="398"/>
        <end position="418"/>
    </location>
</feature>
<feature type="domain" description="O-antigen ligase-related" evidence="6">
    <location>
        <begin position="204"/>
        <end position="352"/>
    </location>
</feature>
<feature type="transmembrane region" description="Helical" evidence="5">
    <location>
        <begin position="371"/>
        <end position="391"/>
    </location>
</feature>
<feature type="transmembrane region" description="Helical" evidence="5">
    <location>
        <begin position="28"/>
        <end position="46"/>
    </location>
</feature>
<feature type="transmembrane region" description="Helical" evidence="5">
    <location>
        <begin position="77"/>
        <end position="96"/>
    </location>
</feature>
<feature type="transmembrane region" description="Helical" evidence="5">
    <location>
        <begin position="173"/>
        <end position="191"/>
    </location>
</feature>
<feature type="transmembrane region" description="Helical" evidence="5">
    <location>
        <begin position="132"/>
        <end position="153"/>
    </location>
</feature>
<evidence type="ECO:0000256" key="1">
    <source>
        <dbReference type="ARBA" id="ARBA00004141"/>
    </source>
</evidence>
<dbReference type="Proteomes" id="UP000318704">
    <property type="component" value="Chromosome"/>
</dbReference>
<keyword evidence="4 5" id="KW-0472">Membrane</keyword>
<proteinExistence type="predicted"/>
<sequence length="439" mass="49488">MHIFEGNLRQSGPQYLMNLNRSRFKEQACQTGILLSIATGFAIPVSTTLTSILSFGVLLCWVISGQYLVSFEILKKYRVSAASAVFFSFLMLGLFYTPESFSIAARNLFKYRQFILIPIYLSFFLDPKARRYGIQMFEVAMVITLIGSIYYSFWPLIGMDDPFINRSIFKNRITQNILMAFLVYLAAWKFLEKPRRRWPYAILVLVATFNIIALVPGRSGYLAMVILVCVLMCQKFGFKGLIPAAICIGGIGLLAYSQSQIFKDRINQAISEVNEYNASKIRHRGVDLRIEFYENSLYLAKSSPIFGSGIGSFNLKYQQLMQERKQISTANPHNEYIMLLVQNGGIGVCLFLGFFWICWRTTRSMTGLDQALGQAILAVYFVVCMVNSLMLDTTEGNLFGYLVGVTFAGGISCVGQNADSQLPEPSDKEIMQPIMRDAA</sequence>
<keyword evidence="2 5" id="KW-0812">Transmembrane</keyword>
<dbReference type="KEGG" id="gaw:V144x_39930"/>
<gene>
    <name evidence="7" type="ORF">V144x_39930</name>
</gene>
<comment type="subcellular location">
    <subcellularLocation>
        <location evidence="1">Membrane</location>
        <topology evidence="1">Multi-pass membrane protein</topology>
    </subcellularLocation>
</comment>
<feature type="transmembrane region" description="Helical" evidence="5">
    <location>
        <begin position="198"/>
        <end position="216"/>
    </location>
</feature>
<feature type="transmembrane region" description="Helical" evidence="5">
    <location>
        <begin position="336"/>
        <end position="359"/>
    </location>
</feature>
<feature type="transmembrane region" description="Helical" evidence="5">
    <location>
        <begin position="236"/>
        <end position="256"/>
    </location>
</feature>
<protein>
    <submittedName>
        <fullName evidence="7">O-Antigen ligase</fullName>
    </submittedName>
</protein>
<dbReference type="AlphaFoldDB" id="A0A517VZR3"/>
<dbReference type="GO" id="GO:0016020">
    <property type="term" value="C:membrane"/>
    <property type="evidence" value="ECO:0007669"/>
    <property type="project" value="UniProtKB-SubCell"/>
</dbReference>
<dbReference type="InterPro" id="IPR007016">
    <property type="entry name" value="O-antigen_ligase-rel_domated"/>
</dbReference>
<evidence type="ECO:0000256" key="3">
    <source>
        <dbReference type="ARBA" id="ARBA00022989"/>
    </source>
</evidence>
<accession>A0A517VZR3</accession>
<dbReference type="InterPro" id="IPR051533">
    <property type="entry name" value="WaaL-like"/>
</dbReference>
<reference evidence="7 8" key="1">
    <citation type="submission" date="2019-03" db="EMBL/GenBank/DDBJ databases">
        <title>Deep-cultivation of Planctomycetes and their phenomic and genomic characterization uncovers novel biology.</title>
        <authorList>
            <person name="Wiegand S."/>
            <person name="Jogler M."/>
            <person name="Boedeker C."/>
            <person name="Pinto D."/>
            <person name="Vollmers J."/>
            <person name="Rivas-Marin E."/>
            <person name="Kohn T."/>
            <person name="Peeters S.H."/>
            <person name="Heuer A."/>
            <person name="Rast P."/>
            <person name="Oberbeckmann S."/>
            <person name="Bunk B."/>
            <person name="Jeske O."/>
            <person name="Meyerdierks A."/>
            <person name="Storesund J.E."/>
            <person name="Kallscheuer N."/>
            <person name="Luecker S."/>
            <person name="Lage O.M."/>
            <person name="Pohl T."/>
            <person name="Merkel B.J."/>
            <person name="Hornburger P."/>
            <person name="Mueller R.-W."/>
            <person name="Bruemmer F."/>
            <person name="Labrenz M."/>
            <person name="Spormann A.M."/>
            <person name="Op den Camp H."/>
            <person name="Overmann J."/>
            <person name="Amann R."/>
            <person name="Jetten M.S.M."/>
            <person name="Mascher T."/>
            <person name="Medema M.H."/>
            <person name="Devos D.P."/>
            <person name="Kaster A.-K."/>
            <person name="Ovreas L."/>
            <person name="Rohde M."/>
            <person name="Galperin M.Y."/>
            <person name="Jogler C."/>
        </authorList>
    </citation>
    <scope>NUCLEOTIDE SEQUENCE [LARGE SCALE GENOMIC DNA]</scope>
    <source>
        <strain evidence="7 8">V144</strain>
    </source>
</reference>
<evidence type="ECO:0000256" key="5">
    <source>
        <dbReference type="SAM" id="Phobius"/>
    </source>
</evidence>
<dbReference type="EMBL" id="CP037920">
    <property type="protein sequence ID" value="QDT98491.1"/>
    <property type="molecule type" value="Genomic_DNA"/>
</dbReference>
<dbReference type="PANTHER" id="PTHR37422:SF13">
    <property type="entry name" value="LIPOPOLYSACCHARIDE BIOSYNTHESIS PROTEIN PA4999-RELATED"/>
    <property type="match status" value="1"/>
</dbReference>
<evidence type="ECO:0000256" key="4">
    <source>
        <dbReference type="ARBA" id="ARBA00023136"/>
    </source>
</evidence>
<keyword evidence="7" id="KW-0436">Ligase</keyword>
<evidence type="ECO:0000313" key="8">
    <source>
        <dbReference type="Proteomes" id="UP000318704"/>
    </source>
</evidence>
<evidence type="ECO:0000256" key="2">
    <source>
        <dbReference type="ARBA" id="ARBA00022692"/>
    </source>
</evidence>
<name>A0A517VZR3_9PLAN</name>
<dbReference type="GO" id="GO:0016874">
    <property type="term" value="F:ligase activity"/>
    <property type="evidence" value="ECO:0007669"/>
    <property type="project" value="UniProtKB-KW"/>
</dbReference>
<dbReference type="Pfam" id="PF04932">
    <property type="entry name" value="Wzy_C"/>
    <property type="match status" value="1"/>
</dbReference>
<keyword evidence="3 5" id="KW-1133">Transmembrane helix</keyword>
<dbReference type="RefSeq" id="WP_144987193.1">
    <property type="nucleotide sequence ID" value="NZ_CP037920.1"/>
</dbReference>
<evidence type="ECO:0000313" key="7">
    <source>
        <dbReference type="EMBL" id="QDT98491.1"/>
    </source>
</evidence>